<dbReference type="EMBL" id="UYRW01002706">
    <property type="protein sequence ID" value="VDK86403.1"/>
    <property type="molecule type" value="Genomic_DNA"/>
</dbReference>
<organism evidence="3">
    <name type="scientific">Onchocerca ochengi</name>
    <name type="common">Filarial nematode worm</name>
    <dbReference type="NCBI Taxonomy" id="42157"/>
    <lineage>
        <taxon>Eukaryota</taxon>
        <taxon>Metazoa</taxon>
        <taxon>Ecdysozoa</taxon>
        <taxon>Nematoda</taxon>
        <taxon>Chromadorea</taxon>
        <taxon>Rhabditida</taxon>
        <taxon>Spirurina</taxon>
        <taxon>Spiruromorpha</taxon>
        <taxon>Filarioidea</taxon>
        <taxon>Onchocercidae</taxon>
        <taxon>Onchocerca</taxon>
    </lineage>
</organism>
<sequence>MLEIRKGRRASMSRIKSSSAEIRVQQIRLRVRMRMNQSSASSVDVELRREQNYNTGNLLSIAATLPSSGRTAHSALKLPSNSLKFPHATLPKHPAWESIKKCKLIIWDE</sequence>
<reference evidence="1 2" key="2">
    <citation type="submission" date="2018-08" db="EMBL/GenBank/DDBJ databases">
        <authorList>
            <person name="Laetsch R D."/>
            <person name="Stevens L."/>
            <person name="Kumar S."/>
            <person name="Blaxter L. M."/>
        </authorList>
    </citation>
    <scope>NUCLEOTIDE SEQUENCE [LARGE SCALE GENOMIC DNA]</scope>
</reference>
<evidence type="ECO:0000313" key="3">
    <source>
        <dbReference type="WBParaSite" id="nOo.2.0.1.t07506-RA"/>
    </source>
</evidence>
<evidence type="ECO:0000313" key="1">
    <source>
        <dbReference type="EMBL" id="VDK86403.1"/>
    </source>
</evidence>
<accession>A0A182EHD2</accession>
<reference evidence="3" key="1">
    <citation type="submission" date="2016-06" db="UniProtKB">
        <authorList>
            <consortium name="WormBaseParasite"/>
        </authorList>
    </citation>
    <scope>IDENTIFICATION</scope>
</reference>
<protein>
    <submittedName>
        <fullName evidence="3">ATP-dependent DNA helicase</fullName>
    </submittedName>
</protein>
<dbReference type="AlphaFoldDB" id="A0A182EHD2"/>
<keyword evidence="2" id="KW-1185">Reference proteome</keyword>
<dbReference type="WBParaSite" id="nOo.2.0.1.t07506-RA">
    <property type="protein sequence ID" value="nOo.2.0.1.t07506-RA"/>
    <property type="gene ID" value="nOo.2.0.1.g07506"/>
</dbReference>
<proteinExistence type="predicted"/>
<dbReference type="Proteomes" id="UP000271087">
    <property type="component" value="Unassembled WGS sequence"/>
</dbReference>
<name>A0A182EHD2_ONCOC</name>
<gene>
    <name evidence="1" type="ORF">NOO_LOCUS7506</name>
</gene>
<evidence type="ECO:0000313" key="2">
    <source>
        <dbReference type="Proteomes" id="UP000271087"/>
    </source>
</evidence>